<protein>
    <recommendedName>
        <fullName evidence="3">DUF7580 domain-containing protein</fullName>
    </recommendedName>
</protein>
<feature type="signal peptide" evidence="2">
    <location>
        <begin position="1"/>
        <end position="23"/>
    </location>
</feature>
<evidence type="ECO:0000256" key="1">
    <source>
        <dbReference type="SAM" id="MobiDB-lite"/>
    </source>
</evidence>
<feature type="compositionally biased region" description="Basic and acidic residues" evidence="1">
    <location>
        <begin position="506"/>
        <end position="520"/>
    </location>
</feature>
<evidence type="ECO:0000259" key="3">
    <source>
        <dbReference type="Pfam" id="PF24476"/>
    </source>
</evidence>
<keyword evidence="2" id="KW-0732">Signal</keyword>
<dbReference type="STRING" id="1284197.S8BKM8"/>
<reference evidence="4 5" key="1">
    <citation type="journal article" date="2013" name="PLoS Genet.">
        <title>Genomic mechanisms accounting for the adaptation to parasitism in nematode-trapping fungi.</title>
        <authorList>
            <person name="Meerupati T."/>
            <person name="Andersson K.M."/>
            <person name="Friman E."/>
            <person name="Kumar D."/>
            <person name="Tunlid A."/>
            <person name="Ahren D."/>
        </authorList>
    </citation>
    <scope>NUCLEOTIDE SEQUENCE [LARGE SCALE GENOMIC DNA]</scope>
    <source>
        <strain evidence="4 5">CBS 200.50</strain>
    </source>
</reference>
<keyword evidence="5" id="KW-1185">Reference proteome</keyword>
<feature type="domain" description="DUF7580" evidence="3">
    <location>
        <begin position="305"/>
        <end position="489"/>
    </location>
</feature>
<dbReference type="PANTHER" id="PTHR35186:SF4">
    <property type="entry name" value="PRION-INHIBITION AND PROPAGATION HELO DOMAIN-CONTAINING PROTEIN"/>
    <property type="match status" value="1"/>
</dbReference>
<name>S8BKM8_DACHA</name>
<gene>
    <name evidence="4" type="ORF">H072_6357</name>
</gene>
<dbReference type="InterPro" id="IPR056002">
    <property type="entry name" value="DUF7580"/>
</dbReference>
<dbReference type="HOGENOM" id="CLU_023688_0_0_1"/>
<accession>S8BKM8</accession>
<feature type="region of interest" description="Disordered" evidence="1">
    <location>
        <begin position="499"/>
        <end position="520"/>
    </location>
</feature>
<proteinExistence type="predicted"/>
<dbReference type="EMBL" id="AQGS01000443">
    <property type="protein sequence ID" value="EPS39933.1"/>
    <property type="molecule type" value="Genomic_DNA"/>
</dbReference>
<evidence type="ECO:0000313" key="5">
    <source>
        <dbReference type="Proteomes" id="UP000015100"/>
    </source>
</evidence>
<dbReference type="OrthoDB" id="5331891at2759"/>
<comment type="caution">
    <text evidence="4">The sequence shown here is derived from an EMBL/GenBank/DDBJ whole genome shotgun (WGS) entry which is preliminary data.</text>
</comment>
<dbReference type="PANTHER" id="PTHR35186">
    <property type="entry name" value="ANK_REP_REGION DOMAIN-CONTAINING PROTEIN"/>
    <property type="match status" value="1"/>
</dbReference>
<sequence>MSGIEIIGLLFGALTLIEPIAKGVKSASAIAKGSASYHDYIHDTSLEYHCFAQIFRNESRRIFGCFMTEAQIDQMFGSNGLKDPRWQDDNWKNDVRDYLGVFYKEISLAMELVFRTLSLLNEDIVRLTELDELPSPGETPNCGIHINRLSLRIEFKPRAKPKRISSTLNRTDFEAPNLSSCFKLPVPLGQPTNQHTETQRIDTVLAASTAAAKNSKFKRSVAFARNSLLSAIPSTKEDENIEEASNQKTIISEEISDLFVWLQRLRNPNTQNEGCRAGVITMDEDIECLIYEDDIDLGRIGTKKYESLLSYLSSGRDVLSTTQRLELAHTLAISLLRLHSSPWIDRSWSSKDVMLLLPPDASEAEREWSSYVAAAFNDIAKIQKIARAENPGKSGYKLSYVVSLGIIFLEIGLSRSLSHPDAATENAQDIHFDAYMKACAEVKFHSVMCMGPTYDRVVEICVKWIDSDELDDEVVRRKFYEEVVLGLERCIKVANSSSERRRRRTREYSRSPEHREAVPE</sequence>
<dbReference type="AlphaFoldDB" id="S8BKM8"/>
<dbReference type="Proteomes" id="UP000015100">
    <property type="component" value="Unassembled WGS sequence"/>
</dbReference>
<dbReference type="Pfam" id="PF24476">
    <property type="entry name" value="DUF7580"/>
    <property type="match status" value="1"/>
</dbReference>
<feature type="chain" id="PRO_5004561417" description="DUF7580 domain-containing protein" evidence="2">
    <location>
        <begin position="24"/>
        <end position="520"/>
    </location>
</feature>
<reference evidence="5" key="2">
    <citation type="submission" date="2013-04" db="EMBL/GenBank/DDBJ databases">
        <title>Genomic mechanisms accounting for the adaptation to parasitism in nematode-trapping fungi.</title>
        <authorList>
            <person name="Ahren D.G."/>
        </authorList>
    </citation>
    <scope>NUCLEOTIDE SEQUENCE [LARGE SCALE GENOMIC DNA]</scope>
    <source>
        <strain evidence="5">CBS 200.50</strain>
    </source>
</reference>
<evidence type="ECO:0000256" key="2">
    <source>
        <dbReference type="SAM" id="SignalP"/>
    </source>
</evidence>
<organism evidence="4 5">
    <name type="scientific">Dactylellina haptotyla (strain CBS 200.50)</name>
    <name type="common">Nematode-trapping fungus</name>
    <name type="synonym">Monacrosporium haptotylum</name>
    <dbReference type="NCBI Taxonomy" id="1284197"/>
    <lineage>
        <taxon>Eukaryota</taxon>
        <taxon>Fungi</taxon>
        <taxon>Dikarya</taxon>
        <taxon>Ascomycota</taxon>
        <taxon>Pezizomycotina</taxon>
        <taxon>Orbiliomycetes</taxon>
        <taxon>Orbiliales</taxon>
        <taxon>Orbiliaceae</taxon>
        <taxon>Dactylellina</taxon>
    </lineage>
</organism>
<evidence type="ECO:0000313" key="4">
    <source>
        <dbReference type="EMBL" id="EPS39933.1"/>
    </source>
</evidence>